<dbReference type="Proteomes" id="UP001146120">
    <property type="component" value="Unassembled WGS sequence"/>
</dbReference>
<dbReference type="AlphaFoldDB" id="A0AAV2ZI89"/>
<dbReference type="PANTHER" id="PTHR22889">
    <property type="entry name" value="WD REPEAT-CONTAINING PROTEIN 89"/>
    <property type="match status" value="1"/>
</dbReference>
<dbReference type="SUPFAM" id="SSF50978">
    <property type="entry name" value="WD40 repeat-like"/>
    <property type="match status" value="1"/>
</dbReference>
<evidence type="ECO:0000256" key="2">
    <source>
        <dbReference type="ARBA" id="ARBA00022737"/>
    </source>
</evidence>
<evidence type="ECO:0000256" key="3">
    <source>
        <dbReference type="PROSITE-ProRule" id="PRU00221"/>
    </source>
</evidence>
<feature type="region of interest" description="Disordered" evidence="4">
    <location>
        <begin position="353"/>
        <end position="378"/>
    </location>
</feature>
<keyword evidence="2" id="KW-0677">Repeat</keyword>
<keyword evidence="1 3" id="KW-0853">WD repeat</keyword>
<dbReference type="PROSITE" id="PS50082">
    <property type="entry name" value="WD_REPEATS_2"/>
    <property type="match status" value="1"/>
</dbReference>
<evidence type="ECO:0000313" key="5">
    <source>
        <dbReference type="EMBL" id="DBA05245.1"/>
    </source>
</evidence>
<sequence length="378" mass="41177">MRDAVTKGLGLAQSAVVTFGQQQNDLVTSTDDYDYDYVLDCKPTAQGGPLALALSNMKVQLRDRETLALQQEFHAHNSTIHEIWASDASPWSIATCSSDEHVKLWDLRSKLPAMVVPIGCEAWSLSIGLGDSLLAVGTDVKAHFFDVRSGKKLGEYGESHIDAVTKVRFHPTQLPFIVTASEDGVVCLFNCSIPDEDEAIESILNVESAVTNIGFFGQNLENIYCLTGTETLDLWNLQSAQRIHHYETIRPDCNANGISTDYLIDCVYDRQTDDLFLLTGDHSGTLNSINIGSNGQHGQLQLAATLKGGHKACIRSAYYDPARLSLYTGGEDARLCRWTAGAPVSAAASPSPAAMQWKNDAAHDPAGIKKARKSSRPY</sequence>
<dbReference type="EMBL" id="DAKRPA010000001">
    <property type="protein sequence ID" value="DBA05245.1"/>
    <property type="molecule type" value="Genomic_DNA"/>
</dbReference>
<dbReference type="InterPro" id="IPR036322">
    <property type="entry name" value="WD40_repeat_dom_sf"/>
</dbReference>
<name>A0AAV2ZI89_9STRA</name>
<evidence type="ECO:0000313" key="6">
    <source>
        <dbReference type="Proteomes" id="UP001146120"/>
    </source>
</evidence>
<protein>
    <recommendedName>
        <fullName evidence="7">WD repeat-containing protein 89</fullName>
    </recommendedName>
</protein>
<dbReference type="InterPro" id="IPR015943">
    <property type="entry name" value="WD40/YVTN_repeat-like_dom_sf"/>
</dbReference>
<evidence type="ECO:0000256" key="4">
    <source>
        <dbReference type="SAM" id="MobiDB-lite"/>
    </source>
</evidence>
<dbReference type="Gene3D" id="2.130.10.10">
    <property type="entry name" value="YVTN repeat-like/Quinoprotein amine dehydrogenase"/>
    <property type="match status" value="2"/>
</dbReference>
<reference evidence="5" key="1">
    <citation type="submission" date="2022-11" db="EMBL/GenBank/DDBJ databases">
        <authorList>
            <person name="Morgan W.R."/>
            <person name="Tartar A."/>
        </authorList>
    </citation>
    <scope>NUCLEOTIDE SEQUENCE</scope>
    <source>
        <strain evidence="5">ARSEF 373</strain>
    </source>
</reference>
<dbReference type="InterPro" id="IPR019775">
    <property type="entry name" value="WD40_repeat_CS"/>
</dbReference>
<feature type="compositionally biased region" description="Basic residues" evidence="4">
    <location>
        <begin position="369"/>
        <end position="378"/>
    </location>
</feature>
<dbReference type="PROSITE" id="PS00678">
    <property type="entry name" value="WD_REPEATS_1"/>
    <property type="match status" value="1"/>
</dbReference>
<feature type="repeat" description="WD" evidence="3">
    <location>
        <begin position="73"/>
        <end position="115"/>
    </location>
</feature>
<evidence type="ECO:0008006" key="7">
    <source>
        <dbReference type="Google" id="ProtNLM"/>
    </source>
</evidence>
<proteinExistence type="predicted"/>
<dbReference type="InterPro" id="IPR001680">
    <property type="entry name" value="WD40_rpt"/>
</dbReference>
<accession>A0AAV2ZI89</accession>
<gene>
    <name evidence="5" type="ORF">N0F65_007407</name>
</gene>
<evidence type="ECO:0000256" key="1">
    <source>
        <dbReference type="ARBA" id="ARBA00022574"/>
    </source>
</evidence>
<comment type="caution">
    <text evidence="5">The sequence shown here is derived from an EMBL/GenBank/DDBJ whole genome shotgun (WGS) entry which is preliminary data.</text>
</comment>
<dbReference type="SMART" id="SM00320">
    <property type="entry name" value="WD40"/>
    <property type="match status" value="3"/>
</dbReference>
<dbReference type="PANTHER" id="PTHR22889:SF0">
    <property type="entry name" value="WD REPEAT-CONTAINING PROTEIN 89"/>
    <property type="match status" value="1"/>
</dbReference>
<organism evidence="5 6">
    <name type="scientific">Lagenidium giganteum</name>
    <dbReference type="NCBI Taxonomy" id="4803"/>
    <lineage>
        <taxon>Eukaryota</taxon>
        <taxon>Sar</taxon>
        <taxon>Stramenopiles</taxon>
        <taxon>Oomycota</taxon>
        <taxon>Peronosporomycetes</taxon>
        <taxon>Pythiales</taxon>
        <taxon>Pythiaceae</taxon>
    </lineage>
</organism>
<dbReference type="InterPro" id="IPR039328">
    <property type="entry name" value="WDR89"/>
</dbReference>
<keyword evidence="6" id="KW-1185">Reference proteome</keyword>
<dbReference type="Pfam" id="PF00400">
    <property type="entry name" value="WD40"/>
    <property type="match status" value="1"/>
</dbReference>
<reference evidence="5" key="2">
    <citation type="journal article" date="2023" name="Microbiol Resour">
        <title>Decontamination and Annotation of the Draft Genome Sequence of the Oomycete Lagenidium giganteum ARSEF 373.</title>
        <authorList>
            <person name="Morgan W.R."/>
            <person name="Tartar A."/>
        </authorList>
    </citation>
    <scope>NUCLEOTIDE SEQUENCE</scope>
    <source>
        <strain evidence="5">ARSEF 373</strain>
    </source>
</reference>